<evidence type="ECO:0000256" key="2">
    <source>
        <dbReference type="ARBA" id="ARBA00023052"/>
    </source>
</evidence>
<evidence type="ECO:0000259" key="5">
    <source>
        <dbReference type="Pfam" id="PF02776"/>
    </source>
</evidence>
<keyword evidence="7" id="KW-1185">Reference proteome</keyword>
<name>A0A127V807_9SPHI</name>
<dbReference type="PATRIC" id="fig|188932.3.peg.441"/>
<gene>
    <name evidence="6" type="ORF">AY601_0433</name>
</gene>
<accession>A0A127V807</accession>
<evidence type="ECO:0000256" key="1">
    <source>
        <dbReference type="ARBA" id="ARBA00022793"/>
    </source>
</evidence>
<evidence type="ECO:0000313" key="7">
    <source>
        <dbReference type="Proteomes" id="UP000071561"/>
    </source>
</evidence>
<reference evidence="6 7" key="1">
    <citation type="submission" date="2016-03" db="EMBL/GenBank/DDBJ databases">
        <title>Complete genome sequence of Pedobacter cryoconitis PAMC 27485.</title>
        <authorList>
            <person name="Lee J."/>
            <person name="Kim O.-S."/>
        </authorList>
    </citation>
    <scope>NUCLEOTIDE SEQUENCE [LARGE SCALE GENOMIC DNA]</scope>
    <source>
        <strain evidence="6 7">PAMC 27485</strain>
    </source>
</reference>
<dbReference type="PANTHER" id="PTHR42818:SF1">
    <property type="entry name" value="SULFOPYRUVATE DECARBOXYLASE"/>
    <property type="match status" value="1"/>
</dbReference>
<dbReference type="InterPro" id="IPR012001">
    <property type="entry name" value="Thiamin_PyroP_enz_TPP-bd_dom"/>
</dbReference>
<dbReference type="GO" id="GO:0030976">
    <property type="term" value="F:thiamine pyrophosphate binding"/>
    <property type="evidence" value="ECO:0007669"/>
    <property type="project" value="InterPro"/>
</dbReference>
<dbReference type="SUPFAM" id="SSF52518">
    <property type="entry name" value="Thiamin diphosphate-binding fold (THDP-binding)"/>
    <property type="match status" value="2"/>
</dbReference>
<dbReference type="GO" id="GO:0032923">
    <property type="term" value="P:organic phosphonate biosynthetic process"/>
    <property type="evidence" value="ECO:0007669"/>
    <property type="project" value="InterPro"/>
</dbReference>
<keyword evidence="3" id="KW-0456">Lyase</keyword>
<dbReference type="NCBIfam" id="TIGR03297">
    <property type="entry name" value="Ppyr-DeCO2ase"/>
    <property type="match status" value="1"/>
</dbReference>
<evidence type="ECO:0000313" key="6">
    <source>
        <dbReference type="EMBL" id="AMP97390.1"/>
    </source>
</evidence>
<feature type="domain" description="Thiamine pyrophosphate enzyme N-terminal TPP-binding" evidence="5">
    <location>
        <begin position="5"/>
        <end position="115"/>
    </location>
</feature>
<proteinExistence type="predicted"/>
<dbReference type="CDD" id="cd07035">
    <property type="entry name" value="TPP_PYR_POX_like"/>
    <property type="match status" value="1"/>
</dbReference>
<sequence length="376" mass="41147">MINSKSLVNYLDSIGITFYAGVPDSVMEPFCTYLDKHKLDKSHIIASNEGSAIGLAVGNYLSTGNLPVVYMQNSGFGNAFNPLTSITNRSAYSIPILLFIGWRGSPGESDEPQHELMGDIIIDLLNLLDIKYEILSNNLTEGVQQIQKLYDLASSNLCPVSLLIRKGTFEKDTNNSFDSIYEISRESAIGVLMKGLPDYFFVSTTGKCSREVFEFRVSNNQTHNKNFYCVGAMGHASAIAMGIAMNNPSRKVCVLDGDGAVLMQMGVLTTLGCGQLQNLLHVVLNNGAHESVGGQRTLGFSVDLAAIAKGCGYKNVYTVTVFQDLIALIPLIRGINESCFIEIRIDNFSREDLIRPTKTLIQLKKELMGSLLDSNL</sequence>
<feature type="domain" description="Thiamine pyrophosphate enzyme TPP-binding" evidence="4">
    <location>
        <begin position="206"/>
        <end position="342"/>
    </location>
</feature>
<evidence type="ECO:0000259" key="4">
    <source>
        <dbReference type="Pfam" id="PF02775"/>
    </source>
</evidence>
<dbReference type="InterPro" id="IPR029061">
    <property type="entry name" value="THDP-binding"/>
</dbReference>
<dbReference type="Pfam" id="PF02776">
    <property type="entry name" value="TPP_enzyme_N"/>
    <property type="match status" value="1"/>
</dbReference>
<protein>
    <submittedName>
        <fullName evidence="6">Phosphoenolpyruvate decarboxylase</fullName>
    </submittedName>
</protein>
<dbReference type="RefSeq" id="WP_068395756.1">
    <property type="nucleotide sequence ID" value="NZ_CP014504.1"/>
</dbReference>
<dbReference type="OrthoDB" id="4494979at2"/>
<keyword evidence="1" id="KW-0210">Decarboxylase</keyword>
<dbReference type="KEGG" id="pcm:AY601_0433"/>
<dbReference type="Gene3D" id="3.40.50.970">
    <property type="match status" value="2"/>
</dbReference>
<dbReference type="EMBL" id="CP014504">
    <property type="protein sequence ID" value="AMP97390.1"/>
    <property type="molecule type" value="Genomic_DNA"/>
</dbReference>
<evidence type="ECO:0000256" key="3">
    <source>
        <dbReference type="ARBA" id="ARBA00023239"/>
    </source>
</evidence>
<organism evidence="6 7">
    <name type="scientific">Pedobacter cryoconitis</name>
    <dbReference type="NCBI Taxonomy" id="188932"/>
    <lineage>
        <taxon>Bacteria</taxon>
        <taxon>Pseudomonadati</taxon>
        <taxon>Bacteroidota</taxon>
        <taxon>Sphingobacteriia</taxon>
        <taxon>Sphingobacteriales</taxon>
        <taxon>Sphingobacteriaceae</taxon>
        <taxon>Pedobacter</taxon>
    </lineage>
</organism>
<dbReference type="PANTHER" id="PTHR42818">
    <property type="entry name" value="SULFOPYRUVATE DECARBOXYLASE SUBUNIT ALPHA"/>
    <property type="match status" value="1"/>
</dbReference>
<dbReference type="InterPro" id="IPR051818">
    <property type="entry name" value="TPP_dependent_decarboxylase"/>
</dbReference>
<dbReference type="InterPro" id="IPR011766">
    <property type="entry name" value="TPP_enzyme_TPP-bd"/>
</dbReference>
<keyword evidence="2" id="KW-0786">Thiamine pyrophosphate</keyword>
<dbReference type="Proteomes" id="UP000071561">
    <property type="component" value="Chromosome"/>
</dbReference>
<dbReference type="AlphaFoldDB" id="A0A127V807"/>
<keyword evidence="6" id="KW-0670">Pyruvate</keyword>
<dbReference type="GO" id="GO:0033980">
    <property type="term" value="F:phosphonopyruvate decarboxylase activity"/>
    <property type="evidence" value="ECO:0007669"/>
    <property type="project" value="InterPro"/>
</dbReference>
<dbReference type="Pfam" id="PF02775">
    <property type="entry name" value="TPP_enzyme_C"/>
    <property type="match status" value="1"/>
</dbReference>
<dbReference type="InterPro" id="IPR017684">
    <property type="entry name" value="Phosphono-pyrv_decarboxylase"/>
</dbReference>